<name>A0ABR9DSQ9_9MICO</name>
<dbReference type="InterPro" id="IPR016155">
    <property type="entry name" value="Mopterin_synth/thiamin_S_b"/>
</dbReference>
<keyword evidence="1" id="KW-0547">Nucleotide-binding</keyword>
<dbReference type="SUPFAM" id="SSF54285">
    <property type="entry name" value="MoaD/ThiS"/>
    <property type="match status" value="1"/>
</dbReference>
<dbReference type="Proteomes" id="UP000642107">
    <property type="component" value="Unassembled WGS sequence"/>
</dbReference>
<dbReference type="CDD" id="cd17040">
    <property type="entry name" value="Ubl_MoaD_like"/>
    <property type="match status" value="1"/>
</dbReference>
<proteinExistence type="inferred from homology"/>
<dbReference type="RefSeq" id="WP_192279453.1">
    <property type="nucleotide sequence ID" value="NZ_JACZDF010000003.1"/>
</dbReference>
<dbReference type="InterPro" id="IPR044672">
    <property type="entry name" value="MOCS2A"/>
</dbReference>
<sequence>MTTTDLSTTVTVRYFAAAAAGAGCDEETLVVPVDATVGDVTAAVLAAHPGLEALLALCSVLAEGRLLRDPAAPLAGATTVDVLPPFAGG</sequence>
<dbReference type="EMBL" id="JACZDF010000003">
    <property type="protein sequence ID" value="MBD9699431.1"/>
    <property type="molecule type" value="Genomic_DNA"/>
</dbReference>
<keyword evidence="5" id="KW-1185">Reference proteome</keyword>
<evidence type="ECO:0000256" key="3">
    <source>
        <dbReference type="ARBA" id="ARBA00024247"/>
    </source>
</evidence>
<evidence type="ECO:0000313" key="5">
    <source>
        <dbReference type="Proteomes" id="UP000642107"/>
    </source>
</evidence>
<evidence type="ECO:0000313" key="4">
    <source>
        <dbReference type="EMBL" id="MBD9699431.1"/>
    </source>
</evidence>
<reference evidence="4 5" key="1">
    <citation type="submission" date="2020-09" db="EMBL/GenBank/DDBJ databases">
        <title>Flavimobilis rhizosphaerae sp. nov., isolated from rhizosphere soil of Spartina alterniflora.</title>
        <authorList>
            <person name="Hanqin C."/>
        </authorList>
    </citation>
    <scope>NUCLEOTIDE SEQUENCE [LARGE SCALE GENOMIC DNA]</scope>
    <source>
        <strain evidence="4 5">GY 10621</strain>
    </source>
</reference>
<organism evidence="4 5">
    <name type="scientific">Flavimobilis rhizosphaerae</name>
    <dbReference type="NCBI Taxonomy" id="2775421"/>
    <lineage>
        <taxon>Bacteria</taxon>
        <taxon>Bacillati</taxon>
        <taxon>Actinomycetota</taxon>
        <taxon>Actinomycetes</taxon>
        <taxon>Micrococcales</taxon>
        <taxon>Jonesiaceae</taxon>
        <taxon>Flavimobilis</taxon>
    </lineage>
</organism>
<dbReference type="InterPro" id="IPR003749">
    <property type="entry name" value="ThiS/MoaD-like"/>
</dbReference>
<dbReference type="PANTHER" id="PTHR33359:SF1">
    <property type="entry name" value="MOLYBDOPTERIN SYNTHASE SULFUR CARRIER SUBUNIT"/>
    <property type="match status" value="1"/>
</dbReference>
<dbReference type="InterPro" id="IPR012675">
    <property type="entry name" value="Beta-grasp_dom_sf"/>
</dbReference>
<protein>
    <recommendedName>
        <fullName evidence="3">Molybdopterin synthase sulfur carrier subunit</fullName>
    </recommendedName>
</protein>
<gene>
    <name evidence="4" type="ORF">IGS67_08000</name>
</gene>
<evidence type="ECO:0000256" key="1">
    <source>
        <dbReference type="ARBA" id="ARBA00022741"/>
    </source>
</evidence>
<dbReference type="PANTHER" id="PTHR33359">
    <property type="entry name" value="MOLYBDOPTERIN SYNTHASE SULFUR CARRIER SUBUNIT"/>
    <property type="match status" value="1"/>
</dbReference>
<comment type="similarity">
    <text evidence="2">Belongs to the MoaD family.</text>
</comment>
<dbReference type="Gene3D" id="3.10.20.30">
    <property type="match status" value="1"/>
</dbReference>
<comment type="caution">
    <text evidence="4">The sequence shown here is derived from an EMBL/GenBank/DDBJ whole genome shotgun (WGS) entry which is preliminary data.</text>
</comment>
<dbReference type="Pfam" id="PF02597">
    <property type="entry name" value="ThiS"/>
    <property type="match status" value="1"/>
</dbReference>
<evidence type="ECO:0000256" key="2">
    <source>
        <dbReference type="ARBA" id="ARBA00024200"/>
    </source>
</evidence>
<accession>A0ABR9DSQ9</accession>